<dbReference type="OrthoDB" id="10279800at2759"/>
<dbReference type="AlphaFoldDB" id="A0A8H7EAZ2"/>
<reference evidence="2" key="1">
    <citation type="submission" date="2020-02" db="EMBL/GenBank/DDBJ databases">
        <authorList>
            <person name="Palmer J.M."/>
        </authorList>
    </citation>
    <scope>NUCLEOTIDE SEQUENCE</scope>
    <source>
        <strain evidence="2">EPUS1.4</strain>
        <tissue evidence="2">Thallus</tissue>
    </source>
</reference>
<evidence type="ECO:0000313" key="2">
    <source>
        <dbReference type="EMBL" id="KAF7513266.1"/>
    </source>
</evidence>
<name>A0A8H7EAZ2_9EURO</name>
<keyword evidence="3" id="KW-1185">Reference proteome</keyword>
<dbReference type="EMBL" id="JAACFV010000006">
    <property type="protein sequence ID" value="KAF7513266.1"/>
    <property type="molecule type" value="Genomic_DNA"/>
</dbReference>
<gene>
    <name evidence="2" type="ORF">GJ744_009687</name>
</gene>
<sequence length="204" mass="23387">MNDVSKYEASKAPLTSLSRRRYAHIPNTSEFWRDLFLAKSAHRSSSIEVRAACLYAMKWRAQDDTGRPRTIWDEILVEVKWLREDYKCDIERKKGFMREVANPCAEKALQRLQRVCLRREEDDSGQNLRNESTIPEWAKEEYSAQRVLANAHRPEPLSEEGASEHDIASRSPNQLPAGGKRKAATLAGGRKSKRLRYLADAGSR</sequence>
<comment type="caution">
    <text evidence="2">The sequence shown here is derived from an EMBL/GenBank/DDBJ whole genome shotgun (WGS) entry which is preliminary data.</text>
</comment>
<dbReference type="Proteomes" id="UP000606974">
    <property type="component" value="Unassembled WGS sequence"/>
</dbReference>
<evidence type="ECO:0000256" key="1">
    <source>
        <dbReference type="SAM" id="MobiDB-lite"/>
    </source>
</evidence>
<feature type="compositionally biased region" description="Basic and acidic residues" evidence="1">
    <location>
        <begin position="152"/>
        <end position="168"/>
    </location>
</feature>
<protein>
    <submittedName>
        <fullName evidence="2">Uncharacterized protein</fullName>
    </submittedName>
</protein>
<proteinExistence type="predicted"/>
<organism evidence="2 3">
    <name type="scientific">Endocarpon pusillum</name>
    <dbReference type="NCBI Taxonomy" id="364733"/>
    <lineage>
        <taxon>Eukaryota</taxon>
        <taxon>Fungi</taxon>
        <taxon>Dikarya</taxon>
        <taxon>Ascomycota</taxon>
        <taxon>Pezizomycotina</taxon>
        <taxon>Eurotiomycetes</taxon>
        <taxon>Chaetothyriomycetidae</taxon>
        <taxon>Verrucariales</taxon>
        <taxon>Verrucariaceae</taxon>
        <taxon>Endocarpon</taxon>
    </lineage>
</organism>
<feature type="region of interest" description="Disordered" evidence="1">
    <location>
        <begin position="149"/>
        <end position="204"/>
    </location>
</feature>
<evidence type="ECO:0000313" key="3">
    <source>
        <dbReference type="Proteomes" id="UP000606974"/>
    </source>
</evidence>
<accession>A0A8H7EAZ2</accession>